<evidence type="ECO:0000313" key="1">
    <source>
        <dbReference type="EMBL" id="NYE07581.1"/>
    </source>
</evidence>
<dbReference type="EMBL" id="JACCBX010000009">
    <property type="protein sequence ID" value="NYE07581.1"/>
    <property type="molecule type" value="Genomic_DNA"/>
</dbReference>
<organism evidence="1 2">
    <name type="scientific">Neobacillus niacini</name>
    <dbReference type="NCBI Taxonomy" id="86668"/>
    <lineage>
        <taxon>Bacteria</taxon>
        <taxon>Bacillati</taxon>
        <taxon>Bacillota</taxon>
        <taxon>Bacilli</taxon>
        <taxon>Bacillales</taxon>
        <taxon>Bacillaceae</taxon>
        <taxon>Neobacillus</taxon>
    </lineage>
</organism>
<dbReference type="Proteomes" id="UP000548423">
    <property type="component" value="Unassembled WGS sequence"/>
</dbReference>
<evidence type="ECO:0008006" key="3">
    <source>
        <dbReference type="Google" id="ProtNLM"/>
    </source>
</evidence>
<accession>A0A852THA0</accession>
<comment type="caution">
    <text evidence="1">The sequence shown here is derived from an EMBL/GenBank/DDBJ whole genome shotgun (WGS) entry which is preliminary data.</text>
</comment>
<dbReference type="GO" id="GO:0003676">
    <property type="term" value="F:nucleic acid binding"/>
    <property type="evidence" value="ECO:0007669"/>
    <property type="project" value="InterPro"/>
</dbReference>
<evidence type="ECO:0000313" key="2">
    <source>
        <dbReference type="Proteomes" id="UP000548423"/>
    </source>
</evidence>
<reference evidence="2" key="1">
    <citation type="submission" date="2020-07" db="EMBL/GenBank/DDBJ databases">
        <authorList>
            <person name="Partida-Martinez L."/>
            <person name="Huntemann M."/>
            <person name="Clum A."/>
            <person name="Wang J."/>
            <person name="Palaniappan K."/>
            <person name="Ritter S."/>
            <person name="Chen I.-M."/>
            <person name="Stamatis D."/>
            <person name="Reddy T."/>
            <person name="O'Malley R."/>
            <person name="Daum C."/>
            <person name="Shapiro N."/>
            <person name="Ivanova N."/>
            <person name="Kyrpides N."/>
            <person name="Woyke T."/>
        </authorList>
    </citation>
    <scope>NUCLEOTIDE SEQUENCE [LARGE SCALE GENOMIC DNA]</scope>
    <source>
        <strain evidence="2">AT2.8</strain>
    </source>
</reference>
<dbReference type="Gene3D" id="3.40.1350.10">
    <property type="match status" value="1"/>
</dbReference>
<dbReference type="AlphaFoldDB" id="A0A852THA0"/>
<proteinExistence type="predicted"/>
<name>A0A852THA0_9BACI</name>
<gene>
    <name evidence="1" type="ORF">F4694_004392</name>
</gene>
<dbReference type="InterPro" id="IPR011856">
    <property type="entry name" value="tRNA_endonuc-like_dom_sf"/>
</dbReference>
<reference evidence="2" key="2">
    <citation type="submission" date="2020-08" db="EMBL/GenBank/DDBJ databases">
        <title>The Agave Microbiome: Exploring the role of microbial communities in plant adaptations to desert environments.</title>
        <authorList>
            <person name="Partida-Martinez L.P."/>
        </authorList>
    </citation>
    <scope>NUCLEOTIDE SEQUENCE [LARGE SCALE GENOMIC DNA]</scope>
    <source>
        <strain evidence="2">AT2.8</strain>
    </source>
</reference>
<protein>
    <recommendedName>
        <fullName evidence="3">DUF4268 domain-containing protein</fullName>
    </recommendedName>
</protein>
<sequence length="385" mass="45022">MHNGSIFIIKEDNTLVKMEETSYDSEEILQKLLDSYPDLLAGDQMNRDNPRKWLPIAREFGIPSGMNATSQWSIDHFFIDQNSIPTFIEVKRSSDTRIRREVVGQMMDYAANATKYWPMESIQTAFIEKYVKDGKDPIQVLNDLLGIEAENEADIEEFWSKVQENLRNGVIRMLFVADEIPEELRRIIEFMNDQMTKSEVLGIEIRQYVNVDNNLKTLVPQVIGLTSNAIITKKPAQKHQWNEELFMNGIRNKLGSEAKEVYQDIFNHLSSGTYRIWYGQGQKSGSIFFLYEGVNSHNLFCMWTYGAFELQFQHLKFHPPFSDLEKRMEFQTKLKELLGVELTDDSLNKRPSFSWEKLKTEEARKNFYEILDWAVKEIKTYENGD</sequence>